<organism evidence="1 2">
    <name type="scientific">Elysia crispata</name>
    <name type="common">lettuce slug</name>
    <dbReference type="NCBI Taxonomy" id="231223"/>
    <lineage>
        <taxon>Eukaryota</taxon>
        <taxon>Metazoa</taxon>
        <taxon>Spiralia</taxon>
        <taxon>Lophotrochozoa</taxon>
        <taxon>Mollusca</taxon>
        <taxon>Gastropoda</taxon>
        <taxon>Heterobranchia</taxon>
        <taxon>Euthyneura</taxon>
        <taxon>Panpulmonata</taxon>
        <taxon>Sacoglossa</taxon>
        <taxon>Placobranchoidea</taxon>
        <taxon>Plakobranchidae</taxon>
        <taxon>Elysia</taxon>
    </lineage>
</organism>
<evidence type="ECO:0000313" key="1">
    <source>
        <dbReference type="EMBL" id="KAK3773827.1"/>
    </source>
</evidence>
<comment type="caution">
    <text evidence="1">The sequence shown here is derived from an EMBL/GenBank/DDBJ whole genome shotgun (WGS) entry which is preliminary data.</text>
</comment>
<evidence type="ECO:0000313" key="2">
    <source>
        <dbReference type="Proteomes" id="UP001283361"/>
    </source>
</evidence>
<gene>
    <name evidence="1" type="ORF">RRG08_009774</name>
</gene>
<dbReference type="AlphaFoldDB" id="A0AAE0ZR49"/>
<protein>
    <submittedName>
        <fullName evidence="1">Uncharacterized protein</fullName>
    </submittedName>
</protein>
<reference evidence="1" key="1">
    <citation type="journal article" date="2023" name="G3 (Bethesda)">
        <title>A reference genome for the long-term kleptoplast-retaining sea slug Elysia crispata morphotype clarki.</title>
        <authorList>
            <person name="Eastman K.E."/>
            <person name="Pendleton A.L."/>
            <person name="Shaikh M.A."/>
            <person name="Suttiyut T."/>
            <person name="Ogas R."/>
            <person name="Tomko P."/>
            <person name="Gavelis G."/>
            <person name="Widhalm J.R."/>
            <person name="Wisecaver J.H."/>
        </authorList>
    </citation>
    <scope>NUCLEOTIDE SEQUENCE</scope>
    <source>
        <strain evidence="1">ECLA1</strain>
    </source>
</reference>
<dbReference type="EMBL" id="JAWDGP010003503">
    <property type="protein sequence ID" value="KAK3773827.1"/>
    <property type="molecule type" value="Genomic_DNA"/>
</dbReference>
<accession>A0AAE0ZR49</accession>
<proteinExistence type="predicted"/>
<sequence length="88" mass="10280">MLDSSDLIALCGGRSPVRCKVLPQSCGTETYKEEGKQQRMCWPHVKVSKAMYIDYYPDSAESSGYEVMWDFIWDITHRRDFICEKFQS</sequence>
<dbReference type="Proteomes" id="UP001283361">
    <property type="component" value="Unassembled WGS sequence"/>
</dbReference>
<name>A0AAE0ZR49_9GAST</name>
<keyword evidence="2" id="KW-1185">Reference proteome</keyword>